<dbReference type="AlphaFoldDB" id="A0A193GFS7"/>
<dbReference type="InterPro" id="IPR014918">
    <property type="entry name" value="Phage_tail_3"/>
</dbReference>
<sequence>MSSIFINGTKYAVSTTLAAAIPVTAVSNANPAVATAVAPPADGSILVIGSGWSELDGTVARSAAADADSFTLEGVNTTSTTRFPSGEGAGNVRIASGFVGMDQVTDVQTAGGDPQYFTYQYVEDASSRQRQKPTFKNPITLTFLMDYDPDKPWYDALIDVDFAREPVVVRATLPNGAVILYYGYPSFNKVPTGAVNVNLQNTFTLSLLADPIRYEAA</sequence>
<evidence type="ECO:0000313" key="1">
    <source>
        <dbReference type="EMBL" id="ANN78912.1"/>
    </source>
</evidence>
<evidence type="ECO:0008006" key="3">
    <source>
        <dbReference type="Google" id="ProtNLM"/>
    </source>
</evidence>
<gene>
    <name evidence="1" type="ORF">BAU07_18895</name>
</gene>
<dbReference type="RefSeq" id="WP_066660874.1">
    <property type="nucleotide sequence ID" value="NZ_CBCSCL010000012.1"/>
</dbReference>
<accession>A0A193GFS7</accession>
<dbReference type="Proteomes" id="UP000091926">
    <property type="component" value="Chromosome"/>
</dbReference>
<dbReference type="STRING" id="463014.BAU07_18895"/>
<dbReference type="KEGG" id="bfz:BAU07_18895"/>
<name>A0A193GFS7_9BORD</name>
<dbReference type="OrthoDB" id="6538688at2"/>
<reference evidence="1 2" key="1">
    <citation type="submission" date="2016-06" db="EMBL/GenBank/DDBJ databases">
        <title>Complete genome sequences of Bordetella bronchialis and Bordetella flabilis.</title>
        <authorList>
            <person name="LiPuma J.J."/>
            <person name="Spilker T."/>
        </authorList>
    </citation>
    <scope>NUCLEOTIDE SEQUENCE [LARGE SCALE GENOMIC DNA]</scope>
    <source>
        <strain evidence="1 2">AU10664</strain>
    </source>
</reference>
<keyword evidence="2" id="KW-1185">Reference proteome</keyword>
<dbReference type="EMBL" id="CP016172">
    <property type="protein sequence ID" value="ANN78912.1"/>
    <property type="molecule type" value="Genomic_DNA"/>
</dbReference>
<organism evidence="1 2">
    <name type="scientific">Bordetella flabilis</name>
    <dbReference type="NCBI Taxonomy" id="463014"/>
    <lineage>
        <taxon>Bacteria</taxon>
        <taxon>Pseudomonadati</taxon>
        <taxon>Pseudomonadota</taxon>
        <taxon>Betaproteobacteria</taxon>
        <taxon>Burkholderiales</taxon>
        <taxon>Alcaligenaceae</taxon>
        <taxon>Bordetella</taxon>
    </lineage>
</organism>
<protein>
    <recommendedName>
        <fullName evidence="3">Phage tail protein</fullName>
    </recommendedName>
</protein>
<evidence type="ECO:0000313" key="2">
    <source>
        <dbReference type="Proteomes" id="UP000091926"/>
    </source>
</evidence>
<proteinExistence type="predicted"/>
<dbReference type="Pfam" id="PF08813">
    <property type="entry name" value="Phage_tail_3"/>
    <property type="match status" value="1"/>
</dbReference>